<dbReference type="GO" id="GO:0005829">
    <property type="term" value="C:cytosol"/>
    <property type="evidence" value="ECO:0007669"/>
    <property type="project" value="TreeGrafter"/>
</dbReference>
<dbReference type="SUPFAM" id="SSF53613">
    <property type="entry name" value="Ribokinase-like"/>
    <property type="match status" value="1"/>
</dbReference>
<evidence type="ECO:0000256" key="4">
    <source>
        <dbReference type="ARBA" id="ARBA00003814"/>
    </source>
</evidence>
<comment type="function">
    <text evidence="4">Condenses 4-methyl-5-(beta-hydroxyethyl)thiazole monophosphate (THZ-P) and 2-methyl-4-amino-5-hydroxymethyl pyrimidine pyrophosphate (HMP-PP) to form thiamine monophosphate (TMP).</text>
</comment>
<keyword evidence="13 25" id="KW-0418">Kinase</keyword>
<evidence type="ECO:0000256" key="23">
    <source>
        <dbReference type="ARBA" id="ARBA00067202"/>
    </source>
</evidence>
<evidence type="ECO:0000256" key="11">
    <source>
        <dbReference type="ARBA" id="ARBA00022679"/>
    </source>
</evidence>
<comment type="catalytic activity">
    <reaction evidence="2">
        <text>4-amino-2-methyl-5-(phosphooxymethyl)pyrimidine + ATP = 4-amino-2-methyl-5-(diphosphooxymethyl)pyrimidine + ADP</text>
        <dbReference type="Rhea" id="RHEA:19893"/>
        <dbReference type="ChEBI" id="CHEBI:30616"/>
        <dbReference type="ChEBI" id="CHEBI:57841"/>
        <dbReference type="ChEBI" id="CHEBI:58354"/>
        <dbReference type="ChEBI" id="CHEBI:456216"/>
        <dbReference type="EC" id="2.7.4.7"/>
    </reaction>
</comment>
<evidence type="ECO:0000256" key="16">
    <source>
        <dbReference type="ARBA" id="ARBA00023268"/>
    </source>
</evidence>
<dbReference type="GO" id="GO:0009229">
    <property type="term" value="P:thiamine diphosphate biosynthetic process"/>
    <property type="evidence" value="ECO:0007669"/>
    <property type="project" value="UniProtKB-UniPathway"/>
</dbReference>
<dbReference type="Pfam" id="PF08543">
    <property type="entry name" value="Phos_pyr_kin"/>
    <property type="match status" value="1"/>
</dbReference>
<dbReference type="EMBL" id="CP011541">
    <property type="protein sequence ID" value="AKK03098.1"/>
    <property type="molecule type" value="Genomic_DNA"/>
</dbReference>
<organism evidence="25 26">
    <name type="scientific">Corynebacterium epidermidicanis</name>
    <dbReference type="NCBI Taxonomy" id="1050174"/>
    <lineage>
        <taxon>Bacteria</taxon>
        <taxon>Bacillati</taxon>
        <taxon>Actinomycetota</taxon>
        <taxon>Actinomycetes</taxon>
        <taxon>Mycobacteriales</taxon>
        <taxon>Corynebacteriaceae</taxon>
        <taxon>Corynebacterium</taxon>
    </lineage>
</organism>
<dbReference type="GO" id="GO:0008972">
    <property type="term" value="F:phosphomethylpyrimidine kinase activity"/>
    <property type="evidence" value="ECO:0007669"/>
    <property type="project" value="UniProtKB-EC"/>
</dbReference>
<dbReference type="FunFam" id="3.40.1190.20:FF:000003">
    <property type="entry name" value="Phosphomethylpyrimidine kinase ThiD"/>
    <property type="match status" value="1"/>
</dbReference>
<dbReference type="InterPro" id="IPR029056">
    <property type="entry name" value="Ribokinase-like"/>
</dbReference>
<evidence type="ECO:0000256" key="2">
    <source>
        <dbReference type="ARBA" id="ARBA00000565"/>
    </source>
</evidence>
<comment type="pathway">
    <text evidence="7">Cofactor biosynthesis; thiamine diphosphate biosynthesis; thiamine phosphate from 4-amino-2-methyl-5-diphosphomethylpyrimidine and 4-methyl-5-(2-phosphoethyl)-thiazole: step 1/1.</text>
</comment>
<evidence type="ECO:0000256" key="21">
    <source>
        <dbReference type="ARBA" id="ARBA00061288"/>
    </source>
</evidence>
<dbReference type="RefSeq" id="WP_047240180.1">
    <property type="nucleotide sequence ID" value="NZ_CP011541.1"/>
</dbReference>
<evidence type="ECO:0000256" key="22">
    <source>
        <dbReference type="ARBA" id="ARBA00061559"/>
    </source>
</evidence>
<protein>
    <recommendedName>
        <fullName evidence="23">Thiamine biosynthesis multifunctional protein ThiED</fullName>
        <ecNumber evidence="9">2.5.1.3</ecNumber>
        <ecNumber evidence="8">2.7.1.49</ecNumber>
        <ecNumber evidence="10">2.7.4.7</ecNumber>
    </recommendedName>
</protein>
<dbReference type="PANTHER" id="PTHR20858:SF17">
    <property type="entry name" value="HYDROXYMETHYLPYRIMIDINE_PHOSPHOMETHYLPYRIMIDINE KINASE THI20-RELATED"/>
    <property type="match status" value="1"/>
</dbReference>
<evidence type="ECO:0000256" key="7">
    <source>
        <dbReference type="ARBA" id="ARBA00005165"/>
    </source>
</evidence>
<comment type="catalytic activity">
    <reaction evidence="17">
        <text>4-methyl-5-(2-phosphooxyethyl)-thiazole + 4-amino-2-methyl-5-(diphosphooxymethyl)pyrimidine + H(+) = thiamine phosphate + diphosphate</text>
        <dbReference type="Rhea" id="RHEA:22328"/>
        <dbReference type="ChEBI" id="CHEBI:15378"/>
        <dbReference type="ChEBI" id="CHEBI:33019"/>
        <dbReference type="ChEBI" id="CHEBI:37575"/>
        <dbReference type="ChEBI" id="CHEBI:57841"/>
        <dbReference type="ChEBI" id="CHEBI:58296"/>
        <dbReference type="EC" id="2.5.1.3"/>
    </reaction>
</comment>
<keyword evidence="12" id="KW-0547">Nucleotide-binding</keyword>
<comment type="cofactor">
    <cofactor evidence="3">
        <name>Mg(2+)</name>
        <dbReference type="ChEBI" id="CHEBI:18420"/>
    </cofactor>
</comment>
<evidence type="ECO:0000256" key="15">
    <source>
        <dbReference type="ARBA" id="ARBA00022977"/>
    </source>
</evidence>
<gene>
    <name evidence="25" type="primary">theD</name>
    <name evidence="25" type="ORF">CEPID_06190</name>
</gene>
<dbReference type="InterPro" id="IPR004399">
    <property type="entry name" value="HMP/HMP-P_kinase_dom"/>
</dbReference>
<dbReference type="STRING" id="1050174.CEPID_06190"/>
<dbReference type="PANTHER" id="PTHR20858">
    <property type="entry name" value="PHOSPHOMETHYLPYRIMIDINE KINASE"/>
    <property type="match status" value="1"/>
</dbReference>
<dbReference type="Gene3D" id="3.40.1190.20">
    <property type="match status" value="1"/>
</dbReference>
<comment type="similarity">
    <text evidence="20">In the N-terminal section; belongs to the thiamine-phosphate synthase family.</text>
</comment>
<dbReference type="NCBIfam" id="TIGR00097">
    <property type="entry name" value="HMP-P_kinase"/>
    <property type="match status" value="1"/>
</dbReference>
<evidence type="ECO:0000313" key="26">
    <source>
        <dbReference type="Proteomes" id="UP000035368"/>
    </source>
</evidence>
<evidence type="ECO:0000256" key="5">
    <source>
        <dbReference type="ARBA" id="ARBA00003848"/>
    </source>
</evidence>
<evidence type="ECO:0000259" key="24">
    <source>
        <dbReference type="Pfam" id="PF08543"/>
    </source>
</evidence>
<keyword evidence="26" id="KW-1185">Reference proteome</keyword>
<dbReference type="KEGG" id="cei:CEPID_06190"/>
<accession>A0A0G3GU60</accession>
<keyword evidence="15" id="KW-0784">Thiamine biosynthesis</keyword>
<dbReference type="Proteomes" id="UP000035368">
    <property type="component" value="Chromosome"/>
</dbReference>
<comment type="catalytic activity">
    <reaction evidence="1">
        <text>4-amino-5-hydroxymethyl-2-methylpyrimidine + ATP = 4-amino-2-methyl-5-(phosphooxymethyl)pyrimidine + ADP + H(+)</text>
        <dbReference type="Rhea" id="RHEA:23096"/>
        <dbReference type="ChEBI" id="CHEBI:15378"/>
        <dbReference type="ChEBI" id="CHEBI:16892"/>
        <dbReference type="ChEBI" id="CHEBI:30616"/>
        <dbReference type="ChEBI" id="CHEBI:58354"/>
        <dbReference type="ChEBI" id="CHEBI:456216"/>
        <dbReference type="EC" id="2.7.1.49"/>
    </reaction>
</comment>
<keyword evidence="11 25" id="KW-0808">Transferase</keyword>
<dbReference type="InterPro" id="IPR013749">
    <property type="entry name" value="PM/HMP-P_kinase-1"/>
</dbReference>
<dbReference type="EC" id="2.7.4.7" evidence="10"/>
<evidence type="ECO:0000256" key="19">
    <source>
        <dbReference type="ARBA" id="ARBA00047883"/>
    </source>
</evidence>
<name>A0A0G3GU60_9CORY</name>
<dbReference type="GO" id="GO:0008902">
    <property type="term" value="F:hydroxymethylpyrimidine kinase activity"/>
    <property type="evidence" value="ECO:0007669"/>
    <property type="project" value="UniProtKB-EC"/>
</dbReference>
<evidence type="ECO:0000256" key="9">
    <source>
        <dbReference type="ARBA" id="ARBA00012830"/>
    </source>
</evidence>
<comment type="catalytic activity">
    <reaction evidence="19">
        <text>2-[(2R,5Z)-2-carboxy-4-methylthiazol-5(2H)-ylidene]ethyl phosphate + 4-amino-2-methyl-5-(diphosphooxymethyl)pyrimidine + 2 H(+) = thiamine phosphate + CO2 + diphosphate</text>
        <dbReference type="Rhea" id="RHEA:47844"/>
        <dbReference type="ChEBI" id="CHEBI:15378"/>
        <dbReference type="ChEBI" id="CHEBI:16526"/>
        <dbReference type="ChEBI" id="CHEBI:33019"/>
        <dbReference type="ChEBI" id="CHEBI:37575"/>
        <dbReference type="ChEBI" id="CHEBI:57841"/>
        <dbReference type="ChEBI" id="CHEBI:62899"/>
        <dbReference type="EC" id="2.5.1.3"/>
    </reaction>
</comment>
<comment type="pathway">
    <text evidence="6">Cofactor biosynthesis; thiamine diphosphate biosynthesis; 4-amino-2-methyl-5-diphosphomethylpyrimidine from 5-amino-1-(5-phospho-D-ribosyl)imidazole: step 3/3.</text>
</comment>
<dbReference type="UniPathway" id="UPA00060">
    <property type="reaction ID" value="UER00138"/>
</dbReference>
<sequence length="270" mass="28114">MRPVTTRPIPRVLSIAGTDPTGGAGLHADLKSILAAGGYGMGVVTALVAQNTQGVRSVHVPPIEFLTQQLDSVSDDIGIDAIKIGMLGNAEIAHTVAQWLERIDAPVVLDPVMVATSGHRLLDSEAEEVVTELAREATIITPNLPELSVLCGKELTTAEDALHAAQEFAAESQTLVVVKGGHLSGPEAGNWLVSADSVLAHTPSPRISTKNTHGTGCSLSAALATKLAQSGSPEAALEWSTRWLHDAIAAADHLDVGKGNGPIDHGVWLR</sequence>
<dbReference type="GO" id="GO:0009228">
    <property type="term" value="P:thiamine biosynthetic process"/>
    <property type="evidence" value="ECO:0007669"/>
    <property type="project" value="UniProtKB-KW"/>
</dbReference>
<keyword evidence="16" id="KW-0511">Multifunctional enzyme</keyword>
<comment type="function">
    <text evidence="5">Catalyzes the phosphorylation of hydroxymethylpyrimidine phosphate (HMP-P) to HMP-PP, and of HMP to HMP-P.</text>
</comment>
<feature type="domain" description="Pyridoxamine kinase/Phosphomethylpyrimidine kinase" evidence="24">
    <location>
        <begin position="19"/>
        <end position="264"/>
    </location>
</feature>
<evidence type="ECO:0000256" key="17">
    <source>
        <dbReference type="ARBA" id="ARBA00047334"/>
    </source>
</evidence>
<dbReference type="PATRIC" id="fig|1050174.4.peg.1251"/>
<dbReference type="GO" id="GO:0005524">
    <property type="term" value="F:ATP binding"/>
    <property type="evidence" value="ECO:0007669"/>
    <property type="project" value="UniProtKB-KW"/>
</dbReference>
<evidence type="ECO:0000256" key="8">
    <source>
        <dbReference type="ARBA" id="ARBA00012135"/>
    </source>
</evidence>
<dbReference type="AlphaFoldDB" id="A0A0G3GU60"/>
<evidence type="ECO:0000256" key="6">
    <source>
        <dbReference type="ARBA" id="ARBA00004769"/>
    </source>
</evidence>
<comment type="similarity">
    <text evidence="22">In the C-terminal section; belongs to the thiaminase-2 family.</text>
</comment>
<dbReference type="CDD" id="cd01169">
    <property type="entry name" value="HMPP_kinase"/>
    <property type="match status" value="1"/>
</dbReference>
<evidence type="ECO:0000256" key="18">
    <source>
        <dbReference type="ARBA" id="ARBA00047851"/>
    </source>
</evidence>
<evidence type="ECO:0000256" key="1">
    <source>
        <dbReference type="ARBA" id="ARBA00000151"/>
    </source>
</evidence>
<evidence type="ECO:0000256" key="13">
    <source>
        <dbReference type="ARBA" id="ARBA00022777"/>
    </source>
</evidence>
<dbReference type="GO" id="GO:0004789">
    <property type="term" value="F:thiamine-phosphate diphosphorylase activity"/>
    <property type="evidence" value="ECO:0007669"/>
    <property type="project" value="UniProtKB-EC"/>
</dbReference>
<evidence type="ECO:0000256" key="3">
    <source>
        <dbReference type="ARBA" id="ARBA00001946"/>
    </source>
</evidence>
<evidence type="ECO:0000256" key="12">
    <source>
        <dbReference type="ARBA" id="ARBA00022741"/>
    </source>
</evidence>
<evidence type="ECO:0000256" key="10">
    <source>
        <dbReference type="ARBA" id="ARBA00012963"/>
    </source>
</evidence>
<comment type="similarity">
    <text evidence="21">In the central section; belongs to the ThiD family.</text>
</comment>
<reference evidence="25 26" key="1">
    <citation type="submission" date="2015-05" db="EMBL/GenBank/DDBJ databases">
        <title>Complete genome sequence of Corynebacterium epidermidicanis DSM 45586, isolated from the skin of a dog suffering from pruritus.</title>
        <authorList>
            <person name="Ruckert C."/>
            <person name="Albersmeier A."/>
            <person name="Winkler A."/>
            <person name="Tauch A."/>
        </authorList>
    </citation>
    <scope>NUCLEOTIDE SEQUENCE [LARGE SCALE GENOMIC DNA]</scope>
    <source>
        <strain evidence="25 26">DSM 45586</strain>
    </source>
</reference>
<dbReference type="EC" id="2.5.1.3" evidence="9"/>
<keyword evidence="14" id="KW-0067">ATP-binding</keyword>
<comment type="catalytic activity">
    <reaction evidence="18">
        <text>2-(2-carboxy-4-methylthiazol-5-yl)ethyl phosphate + 4-amino-2-methyl-5-(diphosphooxymethyl)pyrimidine + 2 H(+) = thiamine phosphate + CO2 + diphosphate</text>
        <dbReference type="Rhea" id="RHEA:47848"/>
        <dbReference type="ChEBI" id="CHEBI:15378"/>
        <dbReference type="ChEBI" id="CHEBI:16526"/>
        <dbReference type="ChEBI" id="CHEBI:33019"/>
        <dbReference type="ChEBI" id="CHEBI:37575"/>
        <dbReference type="ChEBI" id="CHEBI:57841"/>
        <dbReference type="ChEBI" id="CHEBI:62890"/>
        <dbReference type="EC" id="2.5.1.3"/>
    </reaction>
</comment>
<dbReference type="EC" id="2.7.1.49" evidence="8"/>
<evidence type="ECO:0000313" key="25">
    <source>
        <dbReference type="EMBL" id="AKK03098.1"/>
    </source>
</evidence>
<evidence type="ECO:0000256" key="20">
    <source>
        <dbReference type="ARBA" id="ARBA00061283"/>
    </source>
</evidence>
<proteinExistence type="inferred from homology"/>
<dbReference type="OrthoDB" id="34166at2"/>
<evidence type="ECO:0000256" key="14">
    <source>
        <dbReference type="ARBA" id="ARBA00022840"/>
    </source>
</evidence>